<dbReference type="RefSeq" id="YP_009472588.1">
    <property type="nucleotide sequence ID" value="NC_037365.1"/>
</dbReference>
<keyword evidence="1" id="KW-1133">Transmembrane helix</keyword>
<evidence type="ECO:0000259" key="2">
    <source>
        <dbReference type="Pfam" id="PF19263"/>
    </source>
</evidence>
<keyword evidence="3" id="KW-0934">Plastid</keyword>
<evidence type="ECO:0000256" key="1">
    <source>
        <dbReference type="SAM" id="Phobius"/>
    </source>
</evidence>
<feature type="domain" description="NrS-1 polymerase-like helicase" evidence="2">
    <location>
        <begin position="425"/>
        <end position="528"/>
    </location>
</feature>
<name>A0A2P0QHK1_9CHLO</name>
<dbReference type="Gene3D" id="3.40.50.300">
    <property type="entry name" value="P-loop containing nucleotide triphosphate hydrolases"/>
    <property type="match status" value="1"/>
</dbReference>
<protein>
    <recommendedName>
        <fullName evidence="2">NrS-1 polymerase-like helicase domain-containing protein</fullName>
    </recommendedName>
</protein>
<dbReference type="EMBL" id="KY819065">
    <property type="protein sequence ID" value="ARO74245.1"/>
    <property type="molecule type" value="Genomic_DNA"/>
</dbReference>
<feature type="transmembrane region" description="Helical" evidence="1">
    <location>
        <begin position="763"/>
        <end position="781"/>
    </location>
</feature>
<accession>A0A2P0QHK1</accession>
<geneLocation type="chloroplast" evidence="3"/>
<reference evidence="3" key="1">
    <citation type="submission" date="2017-03" db="EMBL/GenBank/DDBJ databases">
        <title>Chloroplast genome evolution in siphonous green algae.</title>
        <authorList>
            <person name="Cremen M.C."/>
            <person name="Marcelino V.R."/>
            <person name="Verbruggen H."/>
        </authorList>
    </citation>
    <scope>NUCLEOTIDE SEQUENCE</scope>
</reference>
<dbReference type="Pfam" id="PF19263">
    <property type="entry name" value="DUF5906"/>
    <property type="match status" value="1"/>
</dbReference>
<gene>
    <name evidence="3" type="primary">orf787</name>
</gene>
<evidence type="ECO:0000313" key="3">
    <source>
        <dbReference type="EMBL" id="ARO74245.1"/>
    </source>
</evidence>
<keyword evidence="3" id="KW-0150">Chloroplast</keyword>
<keyword evidence="1" id="KW-0472">Membrane</keyword>
<dbReference type="SUPFAM" id="SSF52540">
    <property type="entry name" value="P-loop containing nucleoside triphosphate hydrolases"/>
    <property type="match status" value="1"/>
</dbReference>
<dbReference type="GeneID" id="37277676"/>
<keyword evidence="1" id="KW-0812">Transmembrane</keyword>
<proteinExistence type="predicted"/>
<dbReference type="InterPro" id="IPR027417">
    <property type="entry name" value="P-loop_NTPase"/>
</dbReference>
<organism evidence="3">
    <name type="scientific">Rhipilia penicilloides</name>
    <dbReference type="NCBI Taxonomy" id="1979422"/>
    <lineage>
        <taxon>Eukaryota</taxon>
        <taxon>Viridiplantae</taxon>
        <taxon>Chlorophyta</taxon>
        <taxon>core chlorophytes</taxon>
        <taxon>Ulvophyceae</taxon>
        <taxon>TCBD clade</taxon>
        <taxon>Bryopsidales</taxon>
        <taxon>Halimedineae</taxon>
        <taxon>Halimedaceae</taxon>
        <taxon>Rhipileae</taxon>
        <taxon>Rhipilia</taxon>
    </lineage>
</organism>
<dbReference type="InterPro" id="IPR045455">
    <property type="entry name" value="NrS-1_pol-like_helicase"/>
</dbReference>
<sequence>MDKKMSPPLPKWLLKKAKEFNLEIQQGNHHFENLKLDGWYISTSGDYKIFWVAEKDREKVGAKYLSPTGKGLQPTLILHNIGLVNKQNINDEILQQLEKEGLDLTEGVKGALALCASGFNACTIGGCNGGVATLNILSDWGISSQWITRIFADTDVLWNPNVTKGYKALVEACSSSPEVLVYPPQNLITDEGDIFYEKYSPDNWIEEGDDCAIVFKKVKKVNLQSIEQSHQKFINLTYIEKNEIQVQRGRPNEAANQWLYNRLEGRLLYLVETDQFYYYTQDGYWEVMNSKILLTKVLSQSDQVSWTYTVLENALKLVAPRFLRDPKQTLALFSKRKYIGFQNGVWDLEASELCEPRPEHYISGRLPLTFSSVDPTQSLQTLCPKICEWIVDRANHEEIYANILIAFLLLAVLDVRNPERFLFLSGYSATGKSTYLKLLQHLVPENKSYVTTSENIASNFGLQELTGISKTLLICHDIGATVSSTFVNLLRNLVSSGESQNVQRKFERAALMQFEGIVALASNKNPFTQQQREGIVDRRMIYVPFVNRVSTSQSRDFDSLFPTSELEKFASFAVQQDVSLIVQFIRVINEDLLVRQVLLESFKENSKALHIQNFITRRMKFCEDSWVPYGTADDQETYQKGSSLYSAYLRYTHEVGASKHDILRYMEFRQEFLPLLNRFHPQWEVFERRRYLTDQKRQWGVLNLTISSTTLSESSEEQYLNLSKFRAAPFWVRPSLRPGLKPYTGLHFLTVEDCRTAFRAKTLFISLFIYIYIIIIINIYNKRNAGK</sequence>
<dbReference type="AlphaFoldDB" id="A0A2P0QHK1"/>